<organism evidence="2">
    <name type="scientific">Utricularia reniformis</name>
    <dbReference type="NCBI Taxonomy" id="192314"/>
    <lineage>
        <taxon>Eukaryota</taxon>
        <taxon>Viridiplantae</taxon>
        <taxon>Streptophyta</taxon>
        <taxon>Embryophyta</taxon>
        <taxon>Tracheophyta</taxon>
        <taxon>Spermatophyta</taxon>
        <taxon>Magnoliopsida</taxon>
        <taxon>eudicotyledons</taxon>
        <taxon>Gunneridae</taxon>
        <taxon>Pentapetalae</taxon>
        <taxon>asterids</taxon>
        <taxon>lamiids</taxon>
        <taxon>Lamiales</taxon>
        <taxon>Lentibulariaceae</taxon>
        <taxon>Utricularia</taxon>
    </lineage>
</organism>
<protein>
    <submittedName>
        <fullName evidence="2">Uncharacterized protein</fullName>
    </submittedName>
</protein>
<dbReference type="EMBL" id="KY774314">
    <property type="protein sequence ID" value="ART30869.1"/>
    <property type="molecule type" value="Genomic_DNA"/>
</dbReference>
<evidence type="ECO:0000313" key="2">
    <source>
        <dbReference type="EMBL" id="ART30869.1"/>
    </source>
</evidence>
<evidence type="ECO:0000256" key="1">
    <source>
        <dbReference type="SAM" id="Phobius"/>
    </source>
</evidence>
<keyword evidence="1" id="KW-0472">Membrane</keyword>
<keyword evidence="1" id="KW-1133">Transmembrane helix</keyword>
<name>A0A1Y0B0F3_9LAMI</name>
<dbReference type="AlphaFoldDB" id="A0A1Y0B0F3"/>
<geneLocation type="mitochondrion" evidence="2"/>
<gene>
    <name evidence="2" type="ORF">AEK19_MT0614</name>
</gene>
<proteinExistence type="predicted"/>
<keyword evidence="1" id="KW-0812">Transmembrane</keyword>
<feature type="transmembrane region" description="Helical" evidence="1">
    <location>
        <begin position="50"/>
        <end position="71"/>
    </location>
</feature>
<sequence>MGRHTLIRKVKNYRYPDGNQWGVLESAAVLRRALLKKCSISLEFEKKRKFPLLFLLLHQVLTFISFLTQLMKPSSTPFL</sequence>
<keyword evidence="2" id="KW-0496">Mitochondrion</keyword>
<reference evidence="2" key="1">
    <citation type="submission" date="2017-03" db="EMBL/GenBank/DDBJ databases">
        <title>The mitochondrial genome of the carnivorous plant Utricularia reniformis (Lentibulariaceae): structure, comparative analysis and evolutionary landmarks.</title>
        <authorList>
            <person name="Silva S.R."/>
            <person name="Alvarenga D.O."/>
            <person name="Michael T.P."/>
            <person name="Miranda V.F.O."/>
            <person name="Varani A.M."/>
        </authorList>
    </citation>
    <scope>NUCLEOTIDE SEQUENCE</scope>
</reference>
<accession>A0A1Y0B0F3</accession>